<accession>A0A9R1W0U3</accession>
<name>A0A9R1W0U3_LACSA</name>
<reference evidence="1 2" key="1">
    <citation type="journal article" date="2017" name="Nat. Commun.">
        <title>Genome assembly with in vitro proximity ligation data and whole-genome triplication in lettuce.</title>
        <authorList>
            <person name="Reyes-Chin-Wo S."/>
            <person name="Wang Z."/>
            <person name="Yang X."/>
            <person name="Kozik A."/>
            <person name="Arikit S."/>
            <person name="Song C."/>
            <person name="Xia L."/>
            <person name="Froenicke L."/>
            <person name="Lavelle D.O."/>
            <person name="Truco M.J."/>
            <person name="Xia R."/>
            <person name="Zhu S."/>
            <person name="Xu C."/>
            <person name="Xu H."/>
            <person name="Xu X."/>
            <person name="Cox K."/>
            <person name="Korf I."/>
            <person name="Meyers B.C."/>
            <person name="Michelmore R.W."/>
        </authorList>
    </citation>
    <scope>NUCLEOTIDE SEQUENCE [LARGE SCALE GENOMIC DNA]</scope>
    <source>
        <strain evidence="2">cv. Salinas</strain>
        <tissue evidence="1">Seedlings</tissue>
    </source>
</reference>
<dbReference type="Proteomes" id="UP000235145">
    <property type="component" value="Unassembled WGS sequence"/>
</dbReference>
<evidence type="ECO:0000313" key="2">
    <source>
        <dbReference type="Proteomes" id="UP000235145"/>
    </source>
</evidence>
<comment type="caution">
    <text evidence="1">The sequence shown here is derived from an EMBL/GenBank/DDBJ whole genome shotgun (WGS) entry which is preliminary data.</text>
</comment>
<organism evidence="1 2">
    <name type="scientific">Lactuca sativa</name>
    <name type="common">Garden lettuce</name>
    <dbReference type="NCBI Taxonomy" id="4236"/>
    <lineage>
        <taxon>Eukaryota</taxon>
        <taxon>Viridiplantae</taxon>
        <taxon>Streptophyta</taxon>
        <taxon>Embryophyta</taxon>
        <taxon>Tracheophyta</taxon>
        <taxon>Spermatophyta</taxon>
        <taxon>Magnoliopsida</taxon>
        <taxon>eudicotyledons</taxon>
        <taxon>Gunneridae</taxon>
        <taxon>Pentapetalae</taxon>
        <taxon>asterids</taxon>
        <taxon>campanulids</taxon>
        <taxon>Asterales</taxon>
        <taxon>Asteraceae</taxon>
        <taxon>Cichorioideae</taxon>
        <taxon>Cichorieae</taxon>
        <taxon>Lactucinae</taxon>
        <taxon>Lactuca</taxon>
    </lineage>
</organism>
<dbReference type="EMBL" id="NBSK02000004">
    <property type="protein sequence ID" value="KAJ0214467.1"/>
    <property type="molecule type" value="Genomic_DNA"/>
</dbReference>
<gene>
    <name evidence="1" type="ORF">LSAT_V11C400202800</name>
</gene>
<sequence length="117" mass="12848">MISLTKNGVETSIESFISYTFYVCFKLSNYGSYLTLLQVDVFWSIGNMLLHFSLASDLCAPDSRIHDVLKNVRQYNCLFAGGACSFILKSDDCEFLVTASALVAFICQEIASSNGGS</sequence>
<protein>
    <submittedName>
        <fullName evidence="1">Uncharacterized protein</fullName>
    </submittedName>
</protein>
<dbReference type="AlphaFoldDB" id="A0A9R1W0U3"/>
<proteinExistence type="predicted"/>
<keyword evidence="2" id="KW-1185">Reference proteome</keyword>
<evidence type="ECO:0000313" key="1">
    <source>
        <dbReference type="EMBL" id="KAJ0214467.1"/>
    </source>
</evidence>